<proteinExistence type="predicted"/>
<reference evidence="3 4" key="1">
    <citation type="submission" date="2017-05" db="EMBL/GenBank/DDBJ databases">
        <authorList>
            <person name="Varghese N."/>
            <person name="Submissions S."/>
        </authorList>
    </citation>
    <scope>NUCLEOTIDE SEQUENCE [LARGE SCALE GENOMIC DNA]</scope>
    <source>
        <strain evidence="3 4">DSM 18015</strain>
    </source>
</reference>
<dbReference type="InterPro" id="IPR026444">
    <property type="entry name" value="Secre_tail"/>
</dbReference>
<comment type="caution">
    <text evidence="3">The sequence shown here is derived from an EMBL/GenBank/DDBJ whole genome shotgun (WGS) entry which is preliminary data.</text>
</comment>
<organism evidence="3 4">
    <name type="scientific">Epilithonimonas pallida</name>
    <dbReference type="NCBI Taxonomy" id="373671"/>
    <lineage>
        <taxon>Bacteria</taxon>
        <taxon>Pseudomonadati</taxon>
        <taxon>Bacteroidota</taxon>
        <taxon>Flavobacteriia</taxon>
        <taxon>Flavobacteriales</taxon>
        <taxon>Weeksellaceae</taxon>
        <taxon>Chryseobacterium group</taxon>
        <taxon>Epilithonimonas</taxon>
    </lineage>
</organism>
<accession>A0ABY1QWX3</accession>
<dbReference type="Proteomes" id="UP001158050">
    <property type="component" value="Unassembled WGS sequence"/>
</dbReference>
<keyword evidence="4" id="KW-1185">Reference proteome</keyword>
<evidence type="ECO:0000313" key="3">
    <source>
        <dbReference type="EMBL" id="SMP86177.1"/>
    </source>
</evidence>
<evidence type="ECO:0000256" key="1">
    <source>
        <dbReference type="ARBA" id="ARBA00022729"/>
    </source>
</evidence>
<dbReference type="EMBL" id="FXUO01000001">
    <property type="protein sequence ID" value="SMP86177.1"/>
    <property type="molecule type" value="Genomic_DNA"/>
</dbReference>
<feature type="chain" id="PRO_5047192912" evidence="2">
    <location>
        <begin position="21"/>
        <end position="260"/>
    </location>
</feature>
<evidence type="ECO:0000256" key="2">
    <source>
        <dbReference type="SAM" id="SignalP"/>
    </source>
</evidence>
<evidence type="ECO:0000313" key="4">
    <source>
        <dbReference type="Proteomes" id="UP001158050"/>
    </source>
</evidence>
<name>A0ABY1QWX3_9FLAO</name>
<feature type="signal peptide" evidence="2">
    <location>
        <begin position="1"/>
        <end position="20"/>
    </location>
</feature>
<dbReference type="NCBIfam" id="TIGR04183">
    <property type="entry name" value="Por_Secre_tail"/>
    <property type="match status" value="1"/>
</dbReference>
<protein>
    <submittedName>
        <fullName evidence="3">Por secretion system C-terminal sorting domain-containing protein</fullName>
    </submittedName>
</protein>
<keyword evidence="1 2" id="KW-0732">Signal</keyword>
<sequence length="260" mass="26979">MKKLLFSLMFAGISAVTLNAQVWDLADTATFPDASIVVPTTINGLKFSGASGSSAFAITSNSVTFGDNFVATKRFQFGGNSYSGSSSPAVGSQTMPTKKWVEVAVPTNSVLKIWARGGGARNVLISDNTGTVLSSTAFAGNTTADIAVISYTYAGSAPYLIISSGVGDNYIYKIEVSAGTLAVSGFKSGIKATAFSTGNTIHVRDLESKNTHINVYSANGTLVKTAETSTDASFDIGAKGVYIVNVKSEAGEKSVKVMIK</sequence>
<dbReference type="RefSeq" id="WP_283415030.1">
    <property type="nucleotide sequence ID" value="NZ_FXUO01000001.1"/>
</dbReference>
<gene>
    <name evidence="3" type="ORF">SAMN05421679_10178</name>
</gene>